<proteinExistence type="predicted"/>
<dbReference type="EnsemblPlants" id="LPERR01G11250.4">
    <property type="protein sequence ID" value="LPERR01G11250.4"/>
    <property type="gene ID" value="LPERR01G11250"/>
</dbReference>
<dbReference type="HOGENOM" id="CLU_664583_0_0_1"/>
<feature type="region of interest" description="Disordered" evidence="1">
    <location>
        <begin position="55"/>
        <end position="124"/>
    </location>
</feature>
<evidence type="ECO:0000256" key="1">
    <source>
        <dbReference type="SAM" id="MobiDB-lite"/>
    </source>
</evidence>
<dbReference type="Proteomes" id="UP000032180">
    <property type="component" value="Chromosome 1"/>
</dbReference>
<feature type="compositionally biased region" description="Low complexity" evidence="1">
    <location>
        <begin position="104"/>
        <end position="123"/>
    </location>
</feature>
<evidence type="ECO:0000313" key="3">
    <source>
        <dbReference type="Proteomes" id="UP000032180"/>
    </source>
</evidence>
<dbReference type="Gramene" id="LPERR01G11250.4">
    <property type="protein sequence ID" value="LPERR01G11250.4"/>
    <property type="gene ID" value="LPERR01G11250"/>
</dbReference>
<name>A0A0D9UZY4_9ORYZ</name>
<keyword evidence="3" id="KW-1185">Reference proteome</keyword>
<dbReference type="AlphaFoldDB" id="A0A0D9UZY4"/>
<reference evidence="3" key="2">
    <citation type="submission" date="2013-12" db="EMBL/GenBank/DDBJ databases">
        <authorList>
            <person name="Yu Y."/>
            <person name="Lee S."/>
            <person name="de Baynast K."/>
            <person name="Wissotski M."/>
            <person name="Liu L."/>
            <person name="Talag J."/>
            <person name="Goicoechea J."/>
            <person name="Angelova A."/>
            <person name="Jetty R."/>
            <person name="Kudrna D."/>
            <person name="Golser W."/>
            <person name="Rivera L."/>
            <person name="Zhang J."/>
            <person name="Wing R."/>
        </authorList>
    </citation>
    <scope>NUCLEOTIDE SEQUENCE</scope>
</reference>
<sequence>MVNALVYTRGRVDDISRILVLSLSSRPPLLIATCRRPLPPPPLSLFARAPPLRPPLLAADPATTAEGNPERPDLAALGRRGAARPPPLRKRMREEGRSGGLPGAAGSSTAGPGRADPPAAAARRTWRRRHWEAVLILGTAAAGFLRHALLSTSSPSRGARSSSTAGRLETIWRRRFAGRAKLERRRINQRLRPNSTTFLAPIQVANPFSNAIVIAPNPTSVAAGADRPPQWRVATARYSTPSTATAPTSSSFPISRPHRIFFTNGIDIFVAEATPPAWFATSSSPSSHSLASSSYCIAPRVLGSREDISGRSTTAAGDLDQAVVAWCRGFDGCGTHAGKQNVNHALPFSRPCMNTPKLLSFAPGQQVTPNTDNSQIGWKDGRLPEAISALEKSAGAAGMREWVWEEECDVAAHQ</sequence>
<reference evidence="2 3" key="1">
    <citation type="submission" date="2012-08" db="EMBL/GenBank/DDBJ databases">
        <title>Oryza genome evolution.</title>
        <authorList>
            <person name="Wing R.A."/>
        </authorList>
    </citation>
    <scope>NUCLEOTIDE SEQUENCE</scope>
</reference>
<protein>
    <submittedName>
        <fullName evidence="2">Uncharacterized protein</fullName>
    </submittedName>
</protein>
<evidence type="ECO:0000313" key="2">
    <source>
        <dbReference type="EnsemblPlants" id="LPERR01G11250.4"/>
    </source>
</evidence>
<reference evidence="2" key="3">
    <citation type="submission" date="2015-04" db="UniProtKB">
        <authorList>
            <consortium name="EnsemblPlants"/>
        </authorList>
    </citation>
    <scope>IDENTIFICATION</scope>
</reference>
<accession>A0A0D9UZY4</accession>
<organism evidence="2 3">
    <name type="scientific">Leersia perrieri</name>
    <dbReference type="NCBI Taxonomy" id="77586"/>
    <lineage>
        <taxon>Eukaryota</taxon>
        <taxon>Viridiplantae</taxon>
        <taxon>Streptophyta</taxon>
        <taxon>Embryophyta</taxon>
        <taxon>Tracheophyta</taxon>
        <taxon>Spermatophyta</taxon>
        <taxon>Magnoliopsida</taxon>
        <taxon>Liliopsida</taxon>
        <taxon>Poales</taxon>
        <taxon>Poaceae</taxon>
        <taxon>BOP clade</taxon>
        <taxon>Oryzoideae</taxon>
        <taxon>Oryzeae</taxon>
        <taxon>Oryzinae</taxon>
        <taxon>Leersia</taxon>
    </lineage>
</organism>